<dbReference type="Proteomes" id="UP000682111">
    <property type="component" value="Unassembled WGS sequence"/>
</dbReference>
<organism evidence="1 2">
    <name type="scientific">Robertmurraya siralis</name>
    <dbReference type="NCBI Taxonomy" id="77777"/>
    <lineage>
        <taxon>Bacteria</taxon>
        <taxon>Bacillati</taxon>
        <taxon>Bacillota</taxon>
        <taxon>Bacilli</taxon>
        <taxon>Bacillales</taxon>
        <taxon>Bacillaceae</taxon>
        <taxon>Robertmurraya</taxon>
    </lineage>
</organism>
<sequence length="112" mass="13178">MNKLTEGSNLRWESSRMMLPEHKELLIKMGKDKEKVPKPVLDEQELEQINIDIYNSLNYTIPMRLTLWDDGYFKDIEGIVDKIDYVTKTLLIDTDKEILMLSINDISKTEMI</sequence>
<reference evidence="1" key="1">
    <citation type="submission" date="2021-03" db="EMBL/GenBank/DDBJ databases">
        <title>Antimicrobial resistance genes in bacteria isolated from Japanese honey, and their potential for conferring macrolide and lincosamide resistance in the American foulbrood pathogen Paenibacillus larvae.</title>
        <authorList>
            <person name="Okamoto M."/>
            <person name="Kumagai M."/>
            <person name="Kanamori H."/>
            <person name="Takamatsu D."/>
        </authorList>
    </citation>
    <scope>NUCLEOTIDE SEQUENCE</scope>
    <source>
        <strain evidence="1">J27TS8</strain>
    </source>
</reference>
<dbReference type="PANTHER" id="PTHR40051:SF1">
    <property type="entry name" value="YOLD-LIKE FAMILY PROTEIN"/>
    <property type="match status" value="1"/>
</dbReference>
<dbReference type="AlphaFoldDB" id="A0A919WEX6"/>
<evidence type="ECO:0000313" key="2">
    <source>
        <dbReference type="Proteomes" id="UP000682111"/>
    </source>
</evidence>
<name>A0A919WEX6_9BACI</name>
<dbReference type="InterPro" id="IPR014962">
    <property type="entry name" value="YolD"/>
</dbReference>
<proteinExistence type="predicted"/>
<evidence type="ECO:0000313" key="1">
    <source>
        <dbReference type="EMBL" id="GIN60548.1"/>
    </source>
</evidence>
<accession>A0A919WEX6</accession>
<dbReference type="Pfam" id="PF08863">
    <property type="entry name" value="YolD"/>
    <property type="match status" value="1"/>
</dbReference>
<dbReference type="EMBL" id="BORC01000001">
    <property type="protein sequence ID" value="GIN60548.1"/>
    <property type="molecule type" value="Genomic_DNA"/>
</dbReference>
<keyword evidence="2" id="KW-1185">Reference proteome</keyword>
<comment type="caution">
    <text evidence="1">The sequence shown here is derived from an EMBL/GenBank/DDBJ whole genome shotgun (WGS) entry which is preliminary data.</text>
</comment>
<protein>
    <recommendedName>
        <fullName evidence="3">YolD-like protein</fullName>
    </recommendedName>
</protein>
<evidence type="ECO:0008006" key="3">
    <source>
        <dbReference type="Google" id="ProtNLM"/>
    </source>
</evidence>
<gene>
    <name evidence="1" type="primary">yqjX</name>
    <name evidence="1" type="ORF">J27TS8_05410</name>
</gene>
<dbReference type="PANTHER" id="PTHR40051">
    <property type="entry name" value="IG HYPOTHETICAL 15966"/>
    <property type="match status" value="1"/>
</dbReference>